<evidence type="ECO:0000256" key="6">
    <source>
        <dbReference type="SAM" id="Phobius"/>
    </source>
</evidence>
<feature type="transmembrane region" description="Helical" evidence="6">
    <location>
        <begin position="185"/>
        <end position="204"/>
    </location>
</feature>
<name>A0A934KF24_9BACT</name>
<keyword evidence="4 6" id="KW-1133">Transmembrane helix</keyword>
<protein>
    <submittedName>
        <fullName evidence="8">EamA family transporter</fullName>
    </submittedName>
</protein>
<evidence type="ECO:0000259" key="7">
    <source>
        <dbReference type="Pfam" id="PF00892"/>
    </source>
</evidence>
<feature type="transmembrane region" description="Helical" evidence="6">
    <location>
        <begin position="71"/>
        <end position="92"/>
    </location>
</feature>
<comment type="similarity">
    <text evidence="2">Belongs to the EamA transporter family.</text>
</comment>
<comment type="caution">
    <text evidence="8">The sequence shown here is derived from an EMBL/GenBank/DDBJ whole genome shotgun (WGS) entry which is preliminary data.</text>
</comment>
<keyword evidence="9" id="KW-1185">Reference proteome</keyword>
<dbReference type="Gene3D" id="1.10.3730.20">
    <property type="match status" value="1"/>
</dbReference>
<feature type="transmembrane region" description="Helical" evidence="6">
    <location>
        <begin position="98"/>
        <end position="120"/>
    </location>
</feature>
<dbReference type="Pfam" id="PF00892">
    <property type="entry name" value="EamA"/>
    <property type="match status" value="2"/>
</dbReference>
<sequence>MKRNGGPARAAALLLLAAVLFGTTGTARALGSGGASPLAVGALRITLGGVLLLGLAAATRAPLRRCLEREVRGAVLVGVAAVATYQLSFFAAVSLSGVAVGTLVTIGSAPVLAGLFGIVGGERPTRTWVLATMLATGGCGLLLIPTGETDVRLAGTLLALVAGASYAALTVAGRRVMLHTKSPDAVMAVFFGGGALLLLPLLAIQDLRPLTSWRGVAMVVWLGLVTTALAYWLFARGLARLSAATATTLDLAEPLTAALLGVLLLSERLSSRGLLGAGLIAGGLLLLTLRPPAGAVDADDEGEQHATMGSGWR</sequence>
<feature type="domain" description="EamA" evidence="7">
    <location>
        <begin position="154"/>
        <end position="288"/>
    </location>
</feature>
<dbReference type="SUPFAM" id="SSF103481">
    <property type="entry name" value="Multidrug resistance efflux transporter EmrE"/>
    <property type="match status" value="2"/>
</dbReference>
<dbReference type="AlphaFoldDB" id="A0A934KF24"/>
<dbReference type="InterPro" id="IPR000620">
    <property type="entry name" value="EamA_dom"/>
</dbReference>
<keyword evidence="5 6" id="KW-0472">Membrane</keyword>
<evidence type="ECO:0000256" key="5">
    <source>
        <dbReference type="ARBA" id="ARBA00023136"/>
    </source>
</evidence>
<dbReference type="Proteomes" id="UP000612893">
    <property type="component" value="Unassembled WGS sequence"/>
</dbReference>
<proteinExistence type="inferred from homology"/>
<organism evidence="8 9">
    <name type="scientific">Candidatus Nephthysia bennettiae</name>
    <dbReference type="NCBI Taxonomy" id="3127016"/>
    <lineage>
        <taxon>Bacteria</taxon>
        <taxon>Bacillati</taxon>
        <taxon>Candidatus Dormiibacterota</taxon>
        <taxon>Candidatus Dormibacteria</taxon>
        <taxon>Candidatus Dormibacterales</taxon>
        <taxon>Candidatus Dormibacteraceae</taxon>
        <taxon>Candidatus Nephthysia</taxon>
    </lineage>
</organism>
<feature type="transmembrane region" description="Helical" evidence="6">
    <location>
        <begin position="39"/>
        <end position="59"/>
    </location>
</feature>
<evidence type="ECO:0000256" key="4">
    <source>
        <dbReference type="ARBA" id="ARBA00022989"/>
    </source>
</evidence>
<dbReference type="InterPro" id="IPR050638">
    <property type="entry name" value="AA-Vitamin_Transporters"/>
</dbReference>
<comment type="subcellular location">
    <subcellularLocation>
        <location evidence="1">Membrane</location>
        <topology evidence="1">Multi-pass membrane protein</topology>
    </subcellularLocation>
</comment>
<evidence type="ECO:0000256" key="1">
    <source>
        <dbReference type="ARBA" id="ARBA00004141"/>
    </source>
</evidence>
<evidence type="ECO:0000256" key="3">
    <source>
        <dbReference type="ARBA" id="ARBA00022692"/>
    </source>
</evidence>
<feature type="domain" description="EamA" evidence="7">
    <location>
        <begin position="10"/>
        <end position="143"/>
    </location>
</feature>
<accession>A0A934KF24</accession>
<keyword evidence="3 6" id="KW-0812">Transmembrane</keyword>
<dbReference type="InterPro" id="IPR037185">
    <property type="entry name" value="EmrE-like"/>
</dbReference>
<dbReference type="PANTHER" id="PTHR32322:SF2">
    <property type="entry name" value="EAMA DOMAIN-CONTAINING PROTEIN"/>
    <property type="match status" value="1"/>
</dbReference>
<gene>
    <name evidence="8" type="ORF">JF922_25285</name>
</gene>
<evidence type="ECO:0000313" key="8">
    <source>
        <dbReference type="EMBL" id="MBJ7601373.1"/>
    </source>
</evidence>
<feature type="transmembrane region" description="Helical" evidence="6">
    <location>
        <begin position="127"/>
        <end position="147"/>
    </location>
</feature>
<dbReference type="GO" id="GO:0016020">
    <property type="term" value="C:membrane"/>
    <property type="evidence" value="ECO:0007669"/>
    <property type="project" value="UniProtKB-SubCell"/>
</dbReference>
<feature type="transmembrane region" description="Helical" evidence="6">
    <location>
        <begin position="216"/>
        <end position="234"/>
    </location>
</feature>
<feature type="transmembrane region" description="Helical" evidence="6">
    <location>
        <begin position="153"/>
        <end position="173"/>
    </location>
</feature>
<reference evidence="8" key="1">
    <citation type="submission" date="2020-10" db="EMBL/GenBank/DDBJ databases">
        <title>Ca. Dormibacterota MAGs.</title>
        <authorList>
            <person name="Montgomery K."/>
        </authorList>
    </citation>
    <scope>NUCLEOTIDE SEQUENCE [LARGE SCALE GENOMIC DNA]</scope>
    <source>
        <strain evidence="8">SC8812_S17_10</strain>
    </source>
</reference>
<dbReference type="PANTHER" id="PTHR32322">
    <property type="entry name" value="INNER MEMBRANE TRANSPORTER"/>
    <property type="match status" value="1"/>
</dbReference>
<evidence type="ECO:0000256" key="2">
    <source>
        <dbReference type="ARBA" id="ARBA00007362"/>
    </source>
</evidence>
<dbReference type="EMBL" id="JAEKNR010000242">
    <property type="protein sequence ID" value="MBJ7601373.1"/>
    <property type="molecule type" value="Genomic_DNA"/>
</dbReference>
<evidence type="ECO:0000313" key="9">
    <source>
        <dbReference type="Proteomes" id="UP000612893"/>
    </source>
</evidence>